<feature type="compositionally biased region" description="Low complexity" evidence="3">
    <location>
        <begin position="430"/>
        <end position="447"/>
    </location>
</feature>
<feature type="compositionally biased region" description="Basic and acidic residues" evidence="3">
    <location>
        <begin position="801"/>
        <end position="810"/>
    </location>
</feature>
<proteinExistence type="predicted"/>
<sequence length="1146" mass="123531">MRSLRPCSVAAVSILCWITLFASTDTTQDGEAIFCGNEECTQLTRTARLIKGVNFENTFLPEGTTVDILGEQALHPNLLLARHADQIFYVDSSLVHQDKFIVSTFIKTVMPKTSSQPKSPESSAEGKAAPSLAEHANSEGEASNQQLKTEDVPPSSPPPAQTEAPEKAENTMQASASTPTSTKAAQEPSPASKELQEKVKLLEKDAVVTGEKHVESVPTEPVSAGSVVANGSVSNHPEPVNHVPVENATKVGQSQSAEKTDQPSPPSEAQSSVKKTPSTKQNEPPHEGTLAGSSVEKQGAETLTSEHAPGSTVSGTPEPSPESSNLEISDQKPKEEATSAEPSEKPQSSDSEPRLSPPSPPPPTSQAPSADDSKPVEEPIATNFSEAPTGGGHEKDQVEPGPSPSSESTESKSSDRLPIENNDPASPHISEANESHSSSVSGQGNSSPHTPAPTGSSPSYEDLQNVKVLTTNEPLLDKPTNIESGHTQGATADKGSPSPQSLDSPDSPHLPEDLVEPSENSSRRLIYSGFIQCLLQSANRSLPTNLVTSKSALSSFTLFLSDNFITLAEKALTFISPNHVKMADNFLYTILGVPLSFLVAWWFFLFSAFVTYVLIRVVSRVLIGSSGVGDVKQRSLVDWLAIEEHANQLAARLADQEEANARLTIWTMELSARSRLNTHRERIDEMETAMKNLTASSQKLEEELVTRDRELAGLRDMFIQLKSFELSLSQTNADAASPGVAASRNASKEDGARPMLATSSGSSDQDAADGSDWGAEVDELANEVDIDNQLAVPERTNSQESGEHETREGQSEQLQQVLANFLDVGKLRADLSAMGDQLKAEMDRCKQETELRSQLQEKLAALEESNVTLQQKCSQAEDDRSAAQKKLEILSDYFKEREVVMQRDLGRQALSESETNDELNYLRQRAKSLDVEVKALREQVTSARHELVENERASRRQITQLDKRLHENWLAARASENLVKELRDENTALRQKIGDGEKRTLQQLISRGPPMAMPLLQPPLVPPGGAKKPDSRPSSRQFANSTPQMPLKQTAGSRSTPPFLPPPPSLPGMPPFAAGAPGVPFMPPPPPPPPPGLIPPKGGLPLLPTVQRAFSNRNSPLPPGWEAMHVPSPPPAAPHSNSGSSRSAKR</sequence>
<feature type="region of interest" description="Disordered" evidence="3">
    <location>
        <begin position="732"/>
        <end position="771"/>
    </location>
</feature>
<evidence type="ECO:0000313" key="5">
    <source>
        <dbReference type="EMBL" id="VDK87755.1"/>
    </source>
</evidence>
<dbReference type="EMBL" id="UYRU01044788">
    <property type="protein sequence ID" value="VDK87755.1"/>
    <property type="molecule type" value="Genomic_DNA"/>
</dbReference>
<dbReference type="AlphaFoldDB" id="A0A3P6U1D0"/>
<dbReference type="GO" id="GO:0005789">
    <property type="term" value="C:endoplasmic reticulum membrane"/>
    <property type="evidence" value="ECO:0007669"/>
    <property type="project" value="TreeGrafter"/>
</dbReference>
<feature type="compositionally biased region" description="Polar residues" evidence="3">
    <location>
        <begin position="1034"/>
        <end position="1044"/>
    </location>
</feature>
<feature type="compositionally biased region" description="Low complexity" evidence="3">
    <location>
        <begin position="222"/>
        <end position="235"/>
    </location>
</feature>
<keyword evidence="1 2" id="KW-0175">Coiled coil</keyword>
<keyword evidence="6" id="KW-1185">Reference proteome</keyword>
<feature type="compositionally biased region" description="Low complexity" evidence="3">
    <location>
        <begin position="496"/>
        <end position="507"/>
    </location>
</feature>
<evidence type="ECO:0000313" key="6">
    <source>
        <dbReference type="Proteomes" id="UP000281553"/>
    </source>
</evidence>
<feature type="compositionally biased region" description="Pro residues" evidence="3">
    <location>
        <begin position="355"/>
        <end position="365"/>
    </location>
</feature>
<gene>
    <name evidence="5" type="ORF">DILT_LOCUS4075</name>
</gene>
<feature type="region of interest" description="Disordered" evidence="3">
    <location>
        <begin position="783"/>
        <end position="812"/>
    </location>
</feature>
<feature type="compositionally biased region" description="Low complexity" evidence="3">
    <location>
        <begin position="1134"/>
        <end position="1146"/>
    </location>
</feature>
<feature type="coiled-coil region" evidence="2">
    <location>
        <begin position="919"/>
        <end position="999"/>
    </location>
</feature>
<feature type="coiled-coil region" evidence="2">
    <location>
        <begin position="676"/>
        <end position="710"/>
    </location>
</feature>
<dbReference type="GO" id="GO:0009306">
    <property type="term" value="P:protein secretion"/>
    <property type="evidence" value="ECO:0007669"/>
    <property type="project" value="TreeGrafter"/>
</dbReference>
<feature type="compositionally biased region" description="Polar residues" evidence="3">
    <location>
        <begin position="267"/>
        <end position="282"/>
    </location>
</feature>
<reference evidence="5 6" key="1">
    <citation type="submission" date="2018-11" db="EMBL/GenBank/DDBJ databases">
        <authorList>
            <consortium name="Pathogen Informatics"/>
        </authorList>
    </citation>
    <scope>NUCLEOTIDE SEQUENCE [LARGE SCALE GENOMIC DNA]</scope>
</reference>
<organism evidence="5 6">
    <name type="scientific">Dibothriocephalus latus</name>
    <name type="common">Fish tapeworm</name>
    <name type="synonym">Diphyllobothrium latum</name>
    <dbReference type="NCBI Taxonomy" id="60516"/>
    <lineage>
        <taxon>Eukaryota</taxon>
        <taxon>Metazoa</taxon>
        <taxon>Spiralia</taxon>
        <taxon>Lophotrochozoa</taxon>
        <taxon>Platyhelminthes</taxon>
        <taxon>Cestoda</taxon>
        <taxon>Eucestoda</taxon>
        <taxon>Diphyllobothriidea</taxon>
        <taxon>Diphyllobothriidae</taxon>
        <taxon>Dibothriocephalus</taxon>
    </lineage>
</organism>
<evidence type="ECO:0008006" key="7">
    <source>
        <dbReference type="Google" id="ProtNLM"/>
    </source>
</evidence>
<feature type="compositionally biased region" description="Polar residues" evidence="3">
    <location>
        <begin position="111"/>
        <end position="122"/>
    </location>
</feature>
<evidence type="ECO:0000256" key="2">
    <source>
        <dbReference type="SAM" id="Coils"/>
    </source>
</evidence>
<feature type="region of interest" description="Disordered" evidence="3">
    <location>
        <begin position="111"/>
        <end position="518"/>
    </location>
</feature>
<dbReference type="InterPro" id="IPR051500">
    <property type="entry name" value="cTAGE_MIA/OTOR"/>
</dbReference>
<dbReference type="GO" id="GO:0035459">
    <property type="term" value="P:vesicle cargo loading"/>
    <property type="evidence" value="ECO:0007669"/>
    <property type="project" value="TreeGrafter"/>
</dbReference>
<dbReference type="OrthoDB" id="6022771at2759"/>
<dbReference type="Proteomes" id="UP000281553">
    <property type="component" value="Unassembled WGS sequence"/>
</dbReference>
<feature type="compositionally biased region" description="Pro residues" evidence="3">
    <location>
        <begin position="1080"/>
        <end position="1094"/>
    </location>
</feature>
<name>A0A3P6U1D0_DIBLA</name>
<dbReference type="GO" id="GO:0006888">
    <property type="term" value="P:endoplasmic reticulum to Golgi vesicle-mediated transport"/>
    <property type="evidence" value="ECO:0007669"/>
    <property type="project" value="TreeGrafter"/>
</dbReference>
<keyword evidence="4" id="KW-0732">Signal</keyword>
<accession>A0A3P6U1D0</accession>
<evidence type="ECO:0000256" key="1">
    <source>
        <dbReference type="ARBA" id="ARBA00023054"/>
    </source>
</evidence>
<dbReference type="GO" id="GO:0070971">
    <property type="term" value="C:endoplasmic reticulum exit site"/>
    <property type="evidence" value="ECO:0007669"/>
    <property type="project" value="TreeGrafter"/>
</dbReference>
<feature type="compositionally biased region" description="Pro residues" evidence="3">
    <location>
        <begin position="1058"/>
        <end position="1070"/>
    </location>
</feature>
<feature type="coiled-coil region" evidence="2">
    <location>
        <begin position="828"/>
        <end position="886"/>
    </location>
</feature>
<evidence type="ECO:0000256" key="3">
    <source>
        <dbReference type="SAM" id="MobiDB-lite"/>
    </source>
</evidence>
<feature type="compositionally biased region" description="Polar residues" evidence="3">
    <location>
        <begin position="291"/>
        <end position="328"/>
    </location>
</feature>
<feature type="compositionally biased region" description="Polar residues" evidence="3">
    <location>
        <begin position="481"/>
        <end position="490"/>
    </location>
</feature>
<feature type="chain" id="PRO_5018332269" description="Melanoma inhibitory activity protein 3" evidence="4">
    <location>
        <begin position="25"/>
        <end position="1146"/>
    </location>
</feature>
<feature type="compositionally biased region" description="Low complexity" evidence="3">
    <location>
        <begin position="757"/>
        <end position="771"/>
    </location>
</feature>
<evidence type="ECO:0000256" key="4">
    <source>
        <dbReference type="SAM" id="SignalP"/>
    </source>
</evidence>
<feature type="compositionally biased region" description="Basic and acidic residues" evidence="3">
    <location>
        <begin position="194"/>
        <end position="215"/>
    </location>
</feature>
<dbReference type="PANTHER" id="PTHR23158:SF33">
    <property type="entry name" value="TRANSPORT AND GOLGI ORGANIZATION PROTEIN 1"/>
    <property type="match status" value="1"/>
</dbReference>
<feature type="signal peptide" evidence="4">
    <location>
        <begin position="1"/>
        <end position="24"/>
    </location>
</feature>
<feature type="region of interest" description="Disordered" evidence="3">
    <location>
        <begin position="1009"/>
        <end position="1146"/>
    </location>
</feature>
<feature type="compositionally biased region" description="Low complexity" evidence="3">
    <location>
        <begin position="1095"/>
        <end position="1104"/>
    </location>
</feature>
<feature type="compositionally biased region" description="Low complexity" evidence="3">
    <location>
        <begin position="174"/>
        <end position="185"/>
    </location>
</feature>
<feature type="compositionally biased region" description="Basic and acidic residues" evidence="3">
    <location>
        <begin position="409"/>
        <end position="418"/>
    </location>
</feature>
<dbReference type="PANTHER" id="PTHR23158">
    <property type="entry name" value="MELANOMA INHIBITORY ACTIVITY-RELATED"/>
    <property type="match status" value="1"/>
</dbReference>
<protein>
    <recommendedName>
        <fullName evidence="7">Melanoma inhibitory activity protein 3</fullName>
    </recommendedName>
</protein>